<evidence type="ECO:0000313" key="2">
    <source>
        <dbReference type="Proteomes" id="UP000315303"/>
    </source>
</evidence>
<dbReference type="RefSeq" id="WP_140603267.1">
    <property type="nucleotide sequence ID" value="NZ_SAWY01000020.1"/>
</dbReference>
<dbReference type="Proteomes" id="UP000315303">
    <property type="component" value="Unassembled WGS sequence"/>
</dbReference>
<keyword evidence="2" id="KW-1185">Reference proteome</keyword>
<sequence length="62" mass="6878">MGKLNLSQQFSVCSLGQFGYILSYVRTINNKNLAILKLDNKIATINEEGAINISPYISIRGM</sequence>
<evidence type="ECO:0000313" key="1">
    <source>
        <dbReference type="EMBL" id="TPH15103.1"/>
    </source>
</evidence>
<gene>
    <name evidence="1" type="ORF">EPA86_09805</name>
</gene>
<name>A0A502KZL5_9GAMM</name>
<proteinExistence type="predicted"/>
<organism evidence="1 2">
    <name type="scientific">Litorilituus lipolyticus</name>
    <dbReference type="NCBI Taxonomy" id="2491017"/>
    <lineage>
        <taxon>Bacteria</taxon>
        <taxon>Pseudomonadati</taxon>
        <taxon>Pseudomonadota</taxon>
        <taxon>Gammaproteobacteria</taxon>
        <taxon>Alteromonadales</taxon>
        <taxon>Colwelliaceae</taxon>
        <taxon>Litorilituus</taxon>
    </lineage>
</organism>
<dbReference type="AlphaFoldDB" id="A0A502KZL5"/>
<protein>
    <submittedName>
        <fullName evidence="1">Uncharacterized protein</fullName>
    </submittedName>
</protein>
<dbReference type="OrthoDB" id="6228127at2"/>
<dbReference type="EMBL" id="SAWY01000020">
    <property type="protein sequence ID" value="TPH15103.1"/>
    <property type="molecule type" value="Genomic_DNA"/>
</dbReference>
<accession>A0A502KZL5</accession>
<comment type="caution">
    <text evidence="1">The sequence shown here is derived from an EMBL/GenBank/DDBJ whole genome shotgun (WGS) entry which is preliminary data.</text>
</comment>
<reference evidence="1 2" key="1">
    <citation type="submission" date="2019-01" db="EMBL/GenBank/DDBJ databases">
        <title>Litorilituus lipolytica sp. nov., isolated from intertidal sand of the Yellow Sea in China.</title>
        <authorList>
            <person name="Liu A."/>
        </authorList>
    </citation>
    <scope>NUCLEOTIDE SEQUENCE [LARGE SCALE GENOMIC DNA]</scope>
    <source>
        <strain evidence="1 2">RZ04</strain>
    </source>
</reference>